<evidence type="ECO:0000313" key="7">
    <source>
        <dbReference type="Proteomes" id="UP000039865"/>
    </source>
</evidence>
<proteinExistence type="predicted"/>
<organism evidence="6 7">
    <name type="scientific">Stylonychia lemnae</name>
    <name type="common">Ciliate</name>
    <dbReference type="NCBI Taxonomy" id="5949"/>
    <lineage>
        <taxon>Eukaryota</taxon>
        <taxon>Sar</taxon>
        <taxon>Alveolata</taxon>
        <taxon>Ciliophora</taxon>
        <taxon>Intramacronucleata</taxon>
        <taxon>Spirotrichea</taxon>
        <taxon>Stichotrichia</taxon>
        <taxon>Sporadotrichida</taxon>
        <taxon>Oxytrichidae</taxon>
        <taxon>Stylonychinae</taxon>
        <taxon>Stylonychia</taxon>
    </lineage>
</organism>
<feature type="coiled-coil region" evidence="3">
    <location>
        <begin position="262"/>
        <end position="296"/>
    </location>
</feature>
<keyword evidence="7" id="KW-1185">Reference proteome</keyword>
<feature type="region of interest" description="Disordered" evidence="4">
    <location>
        <begin position="183"/>
        <end position="205"/>
    </location>
</feature>
<dbReference type="Pfam" id="PF00160">
    <property type="entry name" value="Pro_isomerase"/>
    <property type="match status" value="1"/>
</dbReference>
<dbReference type="PROSITE" id="PS50072">
    <property type="entry name" value="CSA_PPIASE_2"/>
    <property type="match status" value="1"/>
</dbReference>
<dbReference type="AlphaFoldDB" id="A0A078B8Z5"/>
<dbReference type="Proteomes" id="UP000039865">
    <property type="component" value="Unassembled WGS sequence"/>
</dbReference>
<dbReference type="InterPro" id="IPR029000">
    <property type="entry name" value="Cyclophilin-like_dom_sf"/>
</dbReference>
<dbReference type="InterPro" id="IPR002130">
    <property type="entry name" value="Cyclophilin-type_PPIase_dom"/>
</dbReference>
<feature type="region of interest" description="Disordered" evidence="4">
    <location>
        <begin position="229"/>
        <end position="261"/>
    </location>
</feature>
<gene>
    <name evidence="6" type="primary">Contig3490.g154</name>
    <name evidence="6" type="ORF">STYLEM_19163</name>
</gene>
<dbReference type="GO" id="GO:0003755">
    <property type="term" value="F:peptidyl-prolyl cis-trans isomerase activity"/>
    <property type="evidence" value="ECO:0007669"/>
    <property type="project" value="InterPro"/>
</dbReference>
<dbReference type="OMA" id="SHNEAFE"/>
<dbReference type="PANTHER" id="PTHR45625:SF6">
    <property type="entry name" value="SPLICEOSOME-ASSOCIATED PROTEIN CWC27 HOMOLOG"/>
    <property type="match status" value="1"/>
</dbReference>
<dbReference type="EMBL" id="CCKQ01018085">
    <property type="protein sequence ID" value="CDW90023.1"/>
    <property type="molecule type" value="Genomic_DNA"/>
</dbReference>
<dbReference type="InterPro" id="IPR044666">
    <property type="entry name" value="Cyclophilin_A-like"/>
</dbReference>
<dbReference type="GO" id="GO:0071013">
    <property type="term" value="C:catalytic step 2 spliceosome"/>
    <property type="evidence" value="ECO:0007669"/>
    <property type="project" value="TreeGrafter"/>
</dbReference>
<name>A0A078B8Z5_STYLE</name>
<evidence type="ECO:0000256" key="2">
    <source>
        <dbReference type="ARBA" id="ARBA00023242"/>
    </source>
</evidence>
<evidence type="ECO:0000259" key="5">
    <source>
        <dbReference type="PROSITE" id="PS50072"/>
    </source>
</evidence>
<reference evidence="6 7" key="1">
    <citation type="submission" date="2014-06" db="EMBL/GenBank/DDBJ databases">
        <authorList>
            <person name="Swart Estienne"/>
        </authorList>
    </citation>
    <scope>NUCLEOTIDE SEQUENCE [LARGE SCALE GENOMIC DNA]</scope>
    <source>
        <strain evidence="6 7">130c</strain>
    </source>
</reference>
<comment type="subcellular location">
    <subcellularLocation>
        <location evidence="1">Nucleus</location>
    </subcellularLocation>
</comment>
<feature type="compositionally biased region" description="Basic and acidic residues" evidence="4">
    <location>
        <begin position="183"/>
        <end position="196"/>
    </location>
</feature>
<dbReference type="SUPFAM" id="SSF50891">
    <property type="entry name" value="Cyclophilin-like"/>
    <property type="match status" value="1"/>
</dbReference>
<dbReference type="InParanoid" id="A0A078B8Z5"/>
<protein>
    <recommendedName>
        <fullName evidence="5">PPIase cyclophilin-type domain-containing protein</fullName>
    </recommendedName>
</protein>
<feature type="domain" description="PPIase cyclophilin-type" evidence="5">
    <location>
        <begin position="55"/>
        <end position="151"/>
    </location>
</feature>
<feature type="compositionally biased region" description="Basic and acidic residues" evidence="4">
    <location>
        <begin position="412"/>
        <end position="422"/>
    </location>
</feature>
<dbReference type="OrthoDB" id="442970at2759"/>
<dbReference type="Gene3D" id="2.40.100.10">
    <property type="entry name" value="Cyclophilin-like"/>
    <property type="match status" value="1"/>
</dbReference>
<keyword evidence="2" id="KW-0539">Nucleus</keyword>
<evidence type="ECO:0000256" key="3">
    <source>
        <dbReference type="SAM" id="Coils"/>
    </source>
</evidence>
<sequence length="616" mass="70832">MSNVYFQEPPTSGKVILKTNYGIVLNCLTSIQVILKQNFGLMRHPGLAGILSSFFMVQGGDPTGAGQGGTSIYGKEFSDEFHSRLKFSHRGIVAMANKNSPNTNQSQFFMTVDACVWLDNKHTIFGKVEGNTIYNLLKISELETNPKSNRPICDPIPMIKRVEITLNPFSEIVPRNLTLSDKYEGNEERMKSDEQSKQSSNKGKFKVPAAKIEANVIKNKNLLSFEEDFEEKEPAQVSKFRQNKMKSSHDVLHNDSQLSKQTAISQEQLDEQKRRKEQLEKSKSQLLQNIKEKQQSNMVEINQNQDEMDHMKTDKVAGHLKTQQLMSAHQSKPVNLNKELAKIEKEDKRRKRSRSRSQDASPTSRALKRAAEKTRKGPARRIMASSNHYKRSSSKEDDSSSSDDSYSNLDKGPTEEEQKALEKRREEYNKMRFELLKFNQNKIGTLLDEQNLEVQARVSALDLQRQKYIRQQKMTKNRENETLAKLNDFSSKIKSKEVREDNASWMNNKLRFHIDSAKAYEVNKAVNQMEQQANAFERFTLGGNENKKYDQAYKNVKRPDLGDDMVQGLNLEELVSMNELISLATKNQQIKRENELIKYNLNNENHECNNKEDEVD</sequence>
<dbReference type="PANTHER" id="PTHR45625">
    <property type="entry name" value="PEPTIDYL-PROLYL CIS-TRANS ISOMERASE-RELATED"/>
    <property type="match status" value="1"/>
</dbReference>
<keyword evidence="3" id="KW-0175">Coiled coil</keyword>
<evidence type="ECO:0000256" key="4">
    <source>
        <dbReference type="SAM" id="MobiDB-lite"/>
    </source>
</evidence>
<feature type="region of interest" description="Disordered" evidence="4">
    <location>
        <begin position="343"/>
        <end position="422"/>
    </location>
</feature>
<accession>A0A078B8Z5</accession>
<evidence type="ECO:0000256" key="1">
    <source>
        <dbReference type="ARBA" id="ARBA00004123"/>
    </source>
</evidence>
<evidence type="ECO:0000313" key="6">
    <source>
        <dbReference type="EMBL" id="CDW90023.1"/>
    </source>
</evidence>